<accession>A0ABW7S7D3</accession>
<evidence type="ECO:0000313" key="1">
    <source>
        <dbReference type="EMBL" id="MFI0576187.1"/>
    </source>
</evidence>
<organism evidence="1 2">
    <name type="scientific">Streptomyces tendae</name>
    <dbReference type="NCBI Taxonomy" id="1932"/>
    <lineage>
        <taxon>Bacteria</taxon>
        <taxon>Bacillati</taxon>
        <taxon>Actinomycetota</taxon>
        <taxon>Actinomycetes</taxon>
        <taxon>Kitasatosporales</taxon>
        <taxon>Streptomycetaceae</taxon>
        <taxon>Streptomyces</taxon>
    </lineage>
</organism>
<dbReference type="EMBL" id="JBIQWK010000011">
    <property type="protein sequence ID" value="MFI0576187.1"/>
    <property type="molecule type" value="Genomic_DNA"/>
</dbReference>
<comment type="caution">
    <text evidence="1">The sequence shown here is derived from an EMBL/GenBank/DDBJ whole genome shotgun (WGS) entry which is preliminary data.</text>
</comment>
<protein>
    <submittedName>
        <fullName evidence="1">Uncharacterized protein</fullName>
    </submittedName>
</protein>
<evidence type="ECO:0000313" key="2">
    <source>
        <dbReference type="Proteomes" id="UP001610810"/>
    </source>
</evidence>
<dbReference type="Proteomes" id="UP001610810">
    <property type="component" value="Unassembled WGS sequence"/>
</dbReference>
<reference evidence="1 2" key="1">
    <citation type="submission" date="2024-10" db="EMBL/GenBank/DDBJ databases">
        <authorList>
            <person name="Wannawong T."/>
            <person name="Kuncharoen N."/>
            <person name="Mhuantong W."/>
        </authorList>
    </citation>
    <scope>NUCLEOTIDE SEQUENCE [LARGE SCALE GENOMIC DNA]</scope>
    <source>
        <strain evidence="1 2">CALK1-4</strain>
    </source>
</reference>
<name>A0ABW7S7D3_STRTE</name>
<sequence>MSGVKGIRHADHRLAADQARQMPGQWVLAATYNSGYSAKSAARAIRRGTELLRLYGPAGDFEARTELTQDGADLYVRYVAGQPGEASA</sequence>
<keyword evidence="2" id="KW-1185">Reference proteome</keyword>
<proteinExistence type="predicted"/>
<gene>
    <name evidence="1" type="ORF">ACH3YB_31630</name>
</gene>
<dbReference type="RefSeq" id="WP_398353430.1">
    <property type="nucleotide sequence ID" value="NZ_JBIQWK010000011.1"/>
</dbReference>